<dbReference type="EMBL" id="AWGJ01000010">
    <property type="protein sequence ID" value="ODN75531.1"/>
    <property type="molecule type" value="Genomic_DNA"/>
</dbReference>
<evidence type="ECO:0000256" key="1">
    <source>
        <dbReference type="SAM" id="MobiDB-lite"/>
    </source>
</evidence>
<name>A0A1E3HJE3_9TREE</name>
<comment type="caution">
    <text evidence="2">The sequence shown here is derived from an EMBL/GenBank/DDBJ whole genome shotgun (WGS) entry which is preliminary data.</text>
</comment>
<feature type="compositionally biased region" description="Polar residues" evidence="1">
    <location>
        <begin position="147"/>
        <end position="161"/>
    </location>
</feature>
<feature type="compositionally biased region" description="Basic and acidic residues" evidence="1">
    <location>
        <begin position="43"/>
        <end position="52"/>
    </location>
</feature>
<accession>A0A1E3HJE3</accession>
<dbReference type="RefSeq" id="XP_018991181.1">
    <property type="nucleotide sequence ID" value="XM_019141206.1"/>
</dbReference>
<keyword evidence="3" id="KW-1185">Reference proteome</keyword>
<sequence length="185" mass="19805">MPEDNQAGSNPPPSDAGEASDSYSTIVVSLTGGSSQRRRRGDRRASDSDSEYRNPNVDAGLNNTAAGYDLDLKGGVPLDQQLSVMTAHINDILRQNHEEMTQEERRQFVKSTVELSLQSAGLEGCEVDFNFGPPGQEGADGGEWTARASNQTTTSYSSIVISPTGAKSSPPSKQDDSDTPEEQPQ</sequence>
<feature type="region of interest" description="Disordered" evidence="1">
    <location>
        <begin position="1"/>
        <end position="61"/>
    </location>
</feature>
<gene>
    <name evidence="2" type="ORF">L202_06656</name>
</gene>
<evidence type="ECO:0000313" key="2">
    <source>
        <dbReference type="EMBL" id="ODN75531.1"/>
    </source>
</evidence>
<dbReference type="OrthoDB" id="10332421at2759"/>
<protein>
    <submittedName>
        <fullName evidence="2">Uncharacterized protein</fullName>
    </submittedName>
</protein>
<evidence type="ECO:0000313" key="3">
    <source>
        <dbReference type="Proteomes" id="UP000094065"/>
    </source>
</evidence>
<reference evidence="2 3" key="1">
    <citation type="submission" date="2016-06" db="EMBL/GenBank/DDBJ databases">
        <title>Evolution of pathogenesis and genome organization in the Tremellales.</title>
        <authorList>
            <person name="Cuomo C."/>
            <person name="Litvintseva A."/>
            <person name="Heitman J."/>
            <person name="Chen Y."/>
            <person name="Sun S."/>
            <person name="Springer D."/>
            <person name="Dromer F."/>
            <person name="Young S."/>
            <person name="Zeng Q."/>
            <person name="Chapman S."/>
            <person name="Gujja S."/>
            <person name="Saif S."/>
            <person name="Birren B."/>
        </authorList>
    </citation>
    <scope>NUCLEOTIDE SEQUENCE [LARGE SCALE GENOMIC DNA]</scope>
    <source>
        <strain evidence="2 3">CBS 6039</strain>
    </source>
</reference>
<proteinExistence type="predicted"/>
<dbReference type="GeneID" id="30157965"/>
<organism evidence="2 3">
    <name type="scientific">Cryptococcus amylolentus CBS 6039</name>
    <dbReference type="NCBI Taxonomy" id="1295533"/>
    <lineage>
        <taxon>Eukaryota</taxon>
        <taxon>Fungi</taxon>
        <taxon>Dikarya</taxon>
        <taxon>Basidiomycota</taxon>
        <taxon>Agaricomycotina</taxon>
        <taxon>Tremellomycetes</taxon>
        <taxon>Tremellales</taxon>
        <taxon>Cryptococcaceae</taxon>
        <taxon>Cryptococcus</taxon>
    </lineage>
</organism>
<dbReference type="Proteomes" id="UP000094065">
    <property type="component" value="Unassembled WGS sequence"/>
</dbReference>
<feature type="region of interest" description="Disordered" evidence="1">
    <location>
        <begin position="133"/>
        <end position="185"/>
    </location>
</feature>
<dbReference type="AlphaFoldDB" id="A0A1E3HJE3"/>